<keyword evidence="2" id="KW-0813">Transport</keyword>
<dbReference type="SMART" id="SM00382">
    <property type="entry name" value="AAA"/>
    <property type="match status" value="1"/>
</dbReference>
<dbReference type="Gene3D" id="3.40.50.300">
    <property type="entry name" value="P-loop containing nucleotide triphosphate hydrolases"/>
    <property type="match status" value="1"/>
</dbReference>
<keyword evidence="3" id="KW-0547">Nucleotide-binding</keyword>
<evidence type="ECO:0000256" key="3">
    <source>
        <dbReference type="ARBA" id="ARBA00022741"/>
    </source>
</evidence>
<evidence type="ECO:0000313" key="8">
    <source>
        <dbReference type="Proteomes" id="UP000321181"/>
    </source>
</evidence>
<dbReference type="GO" id="GO:0005524">
    <property type="term" value="F:ATP binding"/>
    <property type="evidence" value="ECO:0007669"/>
    <property type="project" value="UniProtKB-KW"/>
</dbReference>
<dbReference type="GO" id="GO:0016020">
    <property type="term" value="C:membrane"/>
    <property type="evidence" value="ECO:0007669"/>
    <property type="project" value="InterPro"/>
</dbReference>
<evidence type="ECO:0000256" key="2">
    <source>
        <dbReference type="ARBA" id="ARBA00022448"/>
    </source>
</evidence>
<comment type="similarity">
    <text evidence="1">Belongs to the ABC transporter superfamily.</text>
</comment>
<name>A0A512DE03_9CELL</name>
<dbReference type="CDD" id="cd10147">
    <property type="entry name" value="Wzt_C-like"/>
    <property type="match status" value="1"/>
</dbReference>
<dbReference type="InterPro" id="IPR015860">
    <property type="entry name" value="ABC_transpr_TagH-like"/>
</dbReference>
<dbReference type="InterPro" id="IPR027417">
    <property type="entry name" value="P-loop_NTPase"/>
</dbReference>
<dbReference type="PANTHER" id="PTHR46743">
    <property type="entry name" value="TEICHOIC ACIDS EXPORT ATP-BINDING PROTEIN TAGH"/>
    <property type="match status" value="1"/>
</dbReference>
<dbReference type="Pfam" id="PF00005">
    <property type="entry name" value="ABC_tran"/>
    <property type="match status" value="1"/>
</dbReference>
<evidence type="ECO:0000259" key="6">
    <source>
        <dbReference type="PROSITE" id="PS50893"/>
    </source>
</evidence>
<dbReference type="GO" id="GO:0140359">
    <property type="term" value="F:ABC-type transporter activity"/>
    <property type="evidence" value="ECO:0007669"/>
    <property type="project" value="InterPro"/>
</dbReference>
<reference evidence="7 8" key="1">
    <citation type="submission" date="2019-07" db="EMBL/GenBank/DDBJ databases">
        <title>Whole genome shotgun sequence of Cellulomonas aerilata NBRC 106308.</title>
        <authorList>
            <person name="Hosoyama A."/>
            <person name="Uohara A."/>
            <person name="Ohji S."/>
            <person name="Ichikawa N."/>
        </authorList>
    </citation>
    <scope>NUCLEOTIDE SEQUENCE [LARGE SCALE GENOMIC DNA]</scope>
    <source>
        <strain evidence="7 8">NBRC 106308</strain>
    </source>
</reference>
<dbReference type="GO" id="GO:0016887">
    <property type="term" value="F:ATP hydrolysis activity"/>
    <property type="evidence" value="ECO:0007669"/>
    <property type="project" value="InterPro"/>
</dbReference>
<dbReference type="InterPro" id="IPR003593">
    <property type="entry name" value="AAA+_ATPase"/>
</dbReference>
<evidence type="ECO:0000313" key="7">
    <source>
        <dbReference type="EMBL" id="GEO34460.1"/>
    </source>
</evidence>
<dbReference type="SUPFAM" id="SSF52540">
    <property type="entry name" value="P-loop containing nucleoside triphosphate hydrolases"/>
    <property type="match status" value="1"/>
</dbReference>
<evidence type="ECO:0000256" key="1">
    <source>
        <dbReference type="ARBA" id="ARBA00005417"/>
    </source>
</evidence>
<dbReference type="Pfam" id="PF14524">
    <property type="entry name" value="Wzt_C"/>
    <property type="match status" value="1"/>
</dbReference>
<protein>
    <submittedName>
        <fullName evidence="7">ABC transporter</fullName>
    </submittedName>
</protein>
<sequence>MNGPAIVVEDVAKRFRVYHERNQSLKIALMRGKRANYDEFWALQDIDLQIPQGKTFGLVGHNGSGKSTLLKCLAKILVPDRGRITANGKISALLELGAGFHAELSGRDNVYLNGSILGLTKRDIDARFDDIVGFAGLEQFIDSPVKNYSSGMYVRLGFSVAISVDPDILMVDEVLAVGDEEFQRRCMEKFQEFRDDGRTIVVVSHALGTMRSMCDEVAWLDHGRLLAVGSPSDIVDEYSGSSRHDQVAAADGDTGARWGTGELQVTGVELVHGGGVGGAVRTGEPATFRLTWAAHEPVAKPVFAIDIDTPEGVSVTSTATRDAGPVPDVLEGEGHVDLVVPRLPLLPGTYVVRSWASDVGGLHVYDQRDKVLRFDVAPAPGREQGGLVTLDGAWQPPMRPHAPGR</sequence>
<gene>
    <name evidence="7" type="ORF">CAE01nite_21850</name>
</gene>
<dbReference type="InterPro" id="IPR003439">
    <property type="entry name" value="ABC_transporter-like_ATP-bd"/>
</dbReference>
<evidence type="ECO:0000256" key="4">
    <source>
        <dbReference type="ARBA" id="ARBA00022840"/>
    </source>
</evidence>
<feature type="domain" description="ABC transporter" evidence="6">
    <location>
        <begin position="6"/>
        <end position="247"/>
    </location>
</feature>
<proteinExistence type="inferred from homology"/>
<dbReference type="RefSeq" id="WP_222595886.1">
    <property type="nucleotide sequence ID" value="NZ_BAAARM010000003.1"/>
</dbReference>
<dbReference type="Gene3D" id="2.70.50.60">
    <property type="entry name" value="abc- transporter (atp binding component) like domain"/>
    <property type="match status" value="1"/>
</dbReference>
<organism evidence="7 8">
    <name type="scientific">Cellulomonas aerilata</name>
    <dbReference type="NCBI Taxonomy" id="515326"/>
    <lineage>
        <taxon>Bacteria</taxon>
        <taxon>Bacillati</taxon>
        <taxon>Actinomycetota</taxon>
        <taxon>Actinomycetes</taxon>
        <taxon>Micrococcales</taxon>
        <taxon>Cellulomonadaceae</taxon>
        <taxon>Cellulomonas</taxon>
    </lineage>
</organism>
<keyword evidence="8" id="KW-1185">Reference proteome</keyword>
<evidence type="ECO:0000256" key="5">
    <source>
        <dbReference type="SAM" id="MobiDB-lite"/>
    </source>
</evidence>
<dbReference type="CDD" id="cd03220">
    <property type="entry name" value="ABC_KpsT_Wzt"/>
    <property type="match status" value="1"/>
</dbReference>
<dbReference type="Proteomes" id="UP000321181">
    <property type="component" value="Unassembled WGS sequence"/>
</dbReference>
<dbReference type="InterPro" id="IPR029439">
    <property type="entry name" value="Wzt_C"/>
</dbReference>
<dbReference type="EMBL" id="BJYY01000013">
    <property type="protein sequence ID" value="GEO34460.1"/>
    <property type="molecule type" value="Genomic_DNA"/>
</dbReference>
<comment type="caution">
    <text evidence="7">The sequence shown here is derived from an EMBL/GenBank/DDBJ whole genome shotgun (WGS) entry which is preliminary data.</text>
</comment>
<feature type="region of interest" description="Disordered" evidence="5">
    <location>
        <begin position="383"/>
        <end position="405"/>
    </location>
</feature>
<accession>A0A512DE03</accession>
<dbReference type="InterPro" id="IPR050683">
    <property type="entry name" value="Bact_Polysacc_Export_ATP-bd"/>
</dbReference>
<dbReference type="PANTHER" id="PTHR46743:SF2">
    <property type="entry name" value="TEICHOIC ACIDS EXPORT ATP-BINDING PROTEIN TAGH"/>
    <property type="match status" value="1"/>
</dbReference>
<keyword evidence="4" id="KW-0067">ATP-binding</keyword>
<dbReference type="PROSITE" id="PS50893">
    <property type="entry name" value="ABC_TRANSPORTER_2"/>
    <property type="match status" value="1"/>
</dbReference>
<dbReference type="AlphaFoldDB" id="A0A512DE03"/>